<name>A0ABP1QDB5_9HEXA</name>
<dbReference type="SUPFAM" id="SSF47473">
    <property type="entry name" value="EF-hand"/>
    <property type="match status" value="1"/>
</dbReference>
<dbReference type="EMBL" id="CAXLJM020000026">
    <property type="protein sequence ID" value="CAL8094057.1"/>
    <property type="molecule type" value="Genomic_DNA"/>
</dbReference>
<keyword evidence="5" id="KW-1185">Reference proteome</keyword>
<reference evidence="4 5" key="1">
    <citation type="submission" date="2024-08" db="EMBL/GenBank/DDBJ databases">
        <authorList>
            <person name="Cucini C."/>
            <person name="Frati F."/>
        </authorList>
    </citation>
    <scope>NUCLEOTIDE SEQUENCE [LARGE SCALE GENOMIC DNA]</scope>
</reference>
<comment type="caution">
    <text evidence="4">The sequence shown here is derived from an EMBL/GenBank/DDBJ whole genome shotgun (WGS) entry which is preliminary data.</text>
</comment>
<feature type="region of interest" description="Disordered" evidence="2">
    <location>
        <begin position="1"/>
        <end position="62"/>
    </location>
</feature>
<keyword evidence="1" id="KW-0106">Calcium</keyword>
<dbReference type="InterPro" id="IPR002048">
    <property type="entry name" value="EF_hand_dom"/>
</dbReference>
<protein>
    <recommendedName>
        <fullName evidence="3">EF-hand domain-containing protein</fullName>
    </recommendedName>
</protein>
<gene>
    <name evidence="4" type="ORF">ODALV1_LOCUS8685</name>
</gene>
<dbReference type="InterPro" id="IPR018247">
    <property type="entry name" value="EF_Hand_1_Ca_BS"/>
</dbReference>
<accession>A0ABP1QDB5</accession>
<dbReference type="PROSITE" id="PS00018">
    <property type="entry name" value="EF_HAND_1"/>
    <property type="match status" value="1"/>
</dbReference>
<sequence>MAVLTNQPKSESTMKDSRKSIMKVGSRYDAKNEPMKASFEDTDSNKNDKKGNQIVSNPKRKKVALKARKSATRPAAEQKGLAKLHRLLSAADYLTKITHFTVEELEQHGRLDRMRMREVLHVVFEITDGVMLDLAYKAFDRDSDNWVWLELNYEIILLIAACLEGCIVPGYGVEAEEAEECEREIIELAMRKLDIDKDGQITHEDFVIATKADPLLLVAVGPCLPPVKCCAAFMALVTEKFRHFTGPLGTKEVEKKSKNAHSGLAHSARRLSVIGLRIEKAKTQQSVRAVPQVSHVKKLTENNELRFRILSEGNVRNVNSNKD</sequence>
<dbReference type="InterPro" id="IPR011992">
    <property type="entry name" value="EF-hand-dom_pair"/>
</dbReference>
<proteinExistence type="predicted"/>
<evidence type="ECO:0000256" key="2">
    <source>
        <dbReference type="SAM" id="MobiDB-lite"/>
    </source>
</evidence>
<evidence type="ECO:0000256" key="1">
    <source>
        <dbReference type="ARBA" id="ARBA00022837"/>
    </source>
</evidence>
<evidence type="ECO:0000259" key="3">
    <source>
        <dbReference type="PROSITE" id="PS50222"/>
    </source>
</evidence>
<dbReference type="Proteomes" id="UP001642540">
    <property type="component" value="Unassembled WGS sequence"/>
</dbReference>
<dbReference type="Gene3D" id="1.10.238.10">
    <property type="entry name" value="EF-hand"/>
    <property type="match status" value="1"/>
</dbReference>
<evidence type="ECO:0000313" key="5">
    <source>
        <dbReference type="Proteomes" id="UP001642540"/>
    </source>
</evidence>
<organism evidence="4 5">
    <name type="scientific">Orchesella dallaii</name>
    <dbReference type="NCBI Taxonomy" id="48710"/>
    <lineage>
        <taxon>Eukaryota</taxon>
        <taxon>Metazoa</taxon>
        <taxon>Ecdysozoa</taxon>
        <taxon>Arthropoda</taxon>
        <taxon>Hexapoda</taxon>
        <taxon>Collembola</taxon>
        <taxon>Entomobryomorpha</taxon>
        <taxon>Entomobryoidea</taxon>
        <taxon>Orchesellidae</taxon>
        <taxon>Orchesellinae</taxon>
        <taxon>Orchesella</taxon>
    </lineage>
</organism>
<dbReference type="PROSITE" id="PS50222">
    <property type="entry name" value="EF_HAND_2"/>
    <property type="match status" value="1"/>
</dbReference>
<evidence type="ECO:0000313" key="4">
    <source>
        <dbReference type="EMBL" id="CAL8094057.1"/>
    </source>
</evidence>
<feature type="domain" description="EF-hand" evidence="3">
    <location>
        <begin position="181"/>
        <end position="216"/>
    </location>
</feature>
<feature type="compositionally biased region" description="Polar residues" evidence="2">
    <location>
        <begin position="1"/>
        <end position="11"/>
    </location>
</feature>